<accession>A0A6L2N3C6</accession>
<feature type="compositionally biased region" description="Low complexity" evidence="1">
    <location>
        <begin position="434"/>
        <end position="453"/>
    </location>
</feature>
<evidence type="ECO:0000256" key="1">
    <source>
        <dbReference type="SAM" id="MobiDB-lite"/>
    </source>
</evidence>
<dbReference type="EMBL" id="BKCJ010008111">
    <property type="protein sequence ID" value="GEU80613.1"/>
    <property type="molecule type" value="Genomic_DNA"/>
</dbReference>
<feature type="compositionally biased region" description="Basic and acidic residues" evidence="1">
    <location>
        <begin position="418"/>
        <end position="433"/>
    </location>
</feature>
<comment type="caution">
    <text evidence="2">The sequence shown here is derived from an EMBL/GenBank/DDBJ whole genome shotgun (WGS) entry which is preliminary data.</text>
</comment>
<sequence>MLESKAYKEYYAIASGVEPPKEKTKYKKKADEPITPSKSKSFPAAKGTRLKTPAKAEQINLATKRSKKDFHMSHASGSGDGIDVQSKVPDEQQQKVTGTNKGAGVRPEVPDVPKYTSESEEESWTFSQDDEDDVEESYMNDGSEENRSDNDRDDLTHPNLSTYKADNDEVSSYQRVYTPLDYQQTDEEENQEGDDEVKEGEEEQGEEEELYEDLNINCKESQSFVNAQVFVAAETPYSDTTNPQTHISIMQPLQQTPESTTTTTIPTMTLPDIPNFASLFQFDQRVHSTMKIIIKEHVHAQVSKIIPKIKKYVTESLRDKVLVRSTNQPQTSYAVAASLLEFELKKILIDKIEENQSVNRPDIQKNLYIVLVESYNFDKDIFSTYGDVVTLKRVRDDQDKDEDPSSRSNRGSKRRRSGKEAESSKEPTHKESKSTSSSQSASRSQPKSSGKSAQAEEHGQIVDNLEE</sequence>
<evidence type="ECO:0000313" key="2">
    <source>
        <dbReference type="EMBL" id="GEU80613.1"/>
    </source>
</evidence>
<feature type="compositionally biased region" description="Basic and acidic residues" evidence="1">
    <location>
        <begin position="144"/>
        <end position="156"/>
    </location>
</feature>
<gene>
    <name evidence="2" type="ORF">Tci_052591</name>
</gene>
<dbReference type="AlphaFoldDB" id="A0A6L2N3C6"/>
<feature type="region of interest" description="Disordered" evidence="1">
    <location>
        <begin position="18"/>
        <end position="209"/>
    </location>
</feature>
<protein>
    <submittedName>
        <fullName evidence="2">Uncharacterized protein</fullName>
    </submittedName>
</protein>
<reference evidence="2" key="1">
    <citation type="journal article" date="2019" name="Sci. Rep.">
        <title>Draft genome of Tanacetum cinerariifolium, the natural source of mosquito coil.</title>
        <authorList>
            <person name="Yamashiro T."/>
            <person name="Shiraishi A."/>
            <person name="Satake H."/>
            <person name="Nakayama K."/>
        </authorList>
    </citation>
    <scope>NUCLEOTIDE SEQUENCE</scope>
</reference>
<feature type="compositionally biased region" description="Acidic residues" evidence="1">
    <location>
        <begin position="118"/>
        <end position="138"/>
    </location>
</feature>
<feature type="region of interest" description="Disordered" evidence="1">
    <location>
        <begin position="396"/>
        <end position="467"/>
    </location>
</feature>
<feature type="compositionally biased region" description="Acidic residues" evidence="1">
    <location>
        <begin position="184"/>
        <end position="209"/>
    </location>
</feature>
<organism evidence="2">
    <name type="scientific">Tanacetum cinerariifolium</name>
    <name type="common">Dalmatian daisy</name>
    <name type="synonym">Chrysanthemum cinerariifolium</name>
    <dbReference type="NCBI Taxonomy" id="118510"/>
    <lineage>
        <taxon>Eukaryota</taxon>
        <taxon>Viridiplantae</taxon>
        <taxon>Streptophyta</taxon>
        <taxon>Embryophyta</taxon>
        <taxon>Tracheophyta</taxon>
        <taxon>Spermatophyta</taxon>
        <taxon>Magnoliopsida</taxon>
        <taxon>eudicotyledons</taxon>
        <taxon>Gunneridae</taxon>
        <taxon>Pentapetalae</taxon>
        <taxon>asterids</taxon>
        <taxon>campanulids</taxon>
        <taxon>Asterales</taxon>
        <taxon>Asteraceae</taxon>
        <taxon>Asteroideae</taxon>
        <taxon>Anthemideae</taxon>
        <taxon>Anthemidinae</taxon>
        <taxon>Tanacetum</taxon>
    </lineage>
</organism>
<proteinExistence type="predicted"/>
<name>A0A6L2N3C6_TANCI</name>
<feature type="compositionally biased region" description="Polar residues" evidence="1">
    <location>
        <begin position="158"/>
        <end position="175"/>
    </location>
</feature>